<proteinExistence type="predicted"/>
<name>A0A7C9A6A7_OPUST</name>
<sequence length="120" mass="13303">MPATAPDELMMLPLLSSHIDRLRRAVTACSWMRESGVERRSTRRGIAPASAMATRLSAFRFARRRISPAADRRSSVLLEVSLQRSSSILERSAGEKADEVFPWRELSGLLGGSIPFASHH</sequence>
<reference evidence="1" key="1">
    <citation type="journal article" date="2013" name="J. Plant Res.">
        <title>Effect of fungi and light on seed germination of three Opuntia species from semiarid lands of central Mexico.</title>
        <authorList>
            <person name="Delgado-Sanchez P."/>
            <person name="Jimenez-Bremont J.F."/>
            <person name="Guerrero-Gonzalez Mde L."/>
            <person name="Flores J."/>
        </authorList>
    </citation>
    <scope>NUCLEOTIDE SEQUENCE</scope>
    <source>
        <tissue evidence="1">Cladode</tissue>
    </source>
</reference>
<reference evidence="1" key="2">
    <citation type="submission" date="2020-07" db="EMBL/GenBank/DDBJ databases">
        <authorList>
            <person name="Vera ALvarez R."/>
            <person name="Arias-Moreno D.M."/>
            <person name="Jimenez-Jacinto V."/>
            <person name="Jimenez-Bremont J.F."/>
            <person name="Swaminathan K."/>
            <person name="Moose S.P."/>
            <person name="Guerrero-Gonzalez M.L."/>
            <person name="Marino-Ramirez L."/>
            <person name="Landsman D."/>
            <person name="Rodriguez-Kessler M."/>
            <person name="Delgado-Sanchez P."/>
        </authorList>
    </citation>
    <scope>NUCLEOTIDE SEQUENCE</scope>
    <source>
        <tissue evidence="1">Cladode</tissue>
    </source>
</reference>
<protein>
    <submittedName>
        <fullName evidence="1">Uncharacterized protein</fullName>
    </submittedName>
</protein>
<dbReference type="AlphaFoldDB" id="A0A7C9A6A7"/>
<accession>A0A7C9A6A7</accession>
<organism evidence="1">
    <name type="scientific">Opuntia streptacantha</name>
    <name type="common">Prickly pear cactus</name>
    <name type="synonym">Opuntia cardona</name>
    <dbReference type="NCBI Taxonomy" id="393608"/>
    <lineage>
        <taxon>Eukaryota</taxon>
        <taxon>Viridiplantae</taxon>
        <taxon>Streptophyta</taxon>
        <taxon>Embryophyta</taxon>
        <taxon>Tracheophyta</taxon>
        <taxon>Spermatophyta</taxon>
        <taxon>Magnoliopsida</taxon>
        <taxon>eudicotyledons</taxon>
        <taxon>Gunneridae</taxon>
        <taxon>Pentapetalae</taxon>
        <taxon>Caryophyllales</taxon>
        <taxon>Cactineae</taxon>
        <taxon>Cactaceae</taxon>
        <taxon>Opuntioideae</taxon>
        <taxon>Opuntia</taxon>
    </lineage>
</organism>
<dbReference type="EMBL" id="GISG01205917">
    <property type="protein sequence ID" value="MBA4660054.1"/>
    <property type="molecule type" value="Transcribed_RNA"/>
</dbReference>
<evidence type="ECO:0000313" key="1">
    <source>
        <dbReference type="EMBL" id="MBA4660054.1"/>
    </source>
</evidence>